<accession>A0ACB7S0Q2</accession>
<dbReference type="Proteomes" id="UP000821845">
    <property type="component" value="Chromosome 6"/>
</dbReference>
<keyword evidence="2" id="KW-1185">Reference proteome</keyword>
<reference evidence="1" key="1">
    <citation type="submission" date="2020-05" db="EMBL/GenBank/DDBJ databases">
        <title>Large-scale comparative analyses of tick genomes elucidate their genetic diversity and vector capacities.</title>
        <authorList>
            <person name="Jia N."/>
            <person name="Wang J."/>
            <person name="Shi W."/>
            <person name="Du L."/>
            <person name="Sun Y."/>
            <person name="Zhan W."/>
            <person name="Jiang J."/>
            <person name="Wang Q."/>
            <person name="Zhang B."/>
            <person name="Ji P."/>
            <person name="Sakyi L.B."/>
            <person name="Cui X."/>
            <person name="Yuan T."/>
            <person name="Jiang B."/>
            <person name="Yang W."/>
            <person name="Lam T.T.-Y."/>
            <person name="Chang Q."/>
            <person name="Ding S."/>
            <person name="Wang X."/>
            <person name="Zhu J."/>
            <person name="Ruan X."/>
            <person name="Zhao L."/>
            <person name="Wei J."/>
            <person name="Que T."/>
            <person name="Du C."/>
            <person name="Cheng J."/>
            <person name="Dai P."/>
            <person name="Han X."/>
            <person name="Huang E."/>
            <person name="Gao Y."/>
            <person name="Liu J."/>
            <person name="Shao H."/>
            <person name="Ye R."/>
            <person name="Li L."/>
            <person name="Wei W."/>
            <person name="Wang X."/>
            <person name="Wang C."/>
            <person name="Yang T."/>
            <person name="Huo Q."/>
            <person name="Li W."/>
            <person name="Guo W."/>
            <person name="Chen H."/>
            <person name="Zhou L."/>
            <person name="Ni X."/>
            <person name="Tian J."/>
            <person name="Zhou Y."/>
            <person name="Sheng Y."/>
            <person name="Liu T."/>
            <person name="Pan Y."/>
            <person name="Xia L."/>
            <person name="Li J."/>
            <person name="Zhao F."/>
            <person name="Cao W."/>
        </authorList>
    </citation>
    <scope>NUCLEOTIDE SEQUENCE</scope>
    <source>
        <strain evidence="1">Hyas-2018</strain>
    </source>
</reference>
<gene>
    <name evidence="1" type="ORF">HPB50_014062</name>
</gene>
<evidence type="ECO:0000313" key="2">
    <source>
        <dbReference type="Proteomes" id="UP000821845"/>
    </source>
</evidence>
<comment type="caution">
    <text evidence="1">The sequence shown here is derived from an EMBL/GenBank/DDBJ whole genome shotgun (WGS) entry which is preliminary data.</text>
</comment>
<sequence>MATYYNGVRDDLVVCPYNGQHKVKRGRLDIHISKCRKNIPRCRLRPCAFNPGHNAPATTEGYRMHLATCPDRSATHLSTATGVDSPYDPVSAPVRANPFDHEPEERWDVDAGPAVDPCRPTVAPTFRTVQGMTPSERRRHYSSLRANGPPVIYVPAEHAQTPTVPAAQTLGKGDCADEEEQWDEAPELEPATLGPQPVQAGVQHVCTHGAQTESSSLWSSQPHYDQAEVSRPRGNQAQMTGHSWTAVQADQAEPCQPSCAPASRPRFDQATQYQTGHSIRAEAVQHRSVQQTPARNLWFEQAGYHRDAKAVEAQTTQYKASQHQVGQAALPRSVQCEVSQPRSQNPGRRPTFNQTVWPRGTQIGCPTAFQGAASHQHGMSQAEVACSKAVLAKPGQNCTGEAQVNRPCTNQAAHPAQTQANQYQNAQATQAQTGHLWTTQAVQSLARHPQSAQTSSAQGCSALPAPRAIDVHALARKLMGLSPTCHSPDCD</sequence>
<name>A0ACB7S0Q2_HYAAI</name>
<organism evidence="1 2">
    <name type="scientific">Hyalomma asiaticum</name>
    <name type="common">Tick</name>
    <dbReference type="NCBI Taxonomy" id="266040"/>
    <lineage>
        <taxon>Eukaryota</taxon>
        <taxon>Metazoa</taxon>
        <taxon>Ecdysozoa</taxon>
        <taxon>Arthropoda</taxon>
        <taxon>Chelicerata</taxon>
        <taxon>Arachnida</taxon>
        <taxon>Acari</taxon>
        <taxon>Parasitiformes</taxon>
        <taxon>Ixodida</taxon>
        <taxon>Ixodoidea</taxon>
        <taxon>Ixodidae</taxon>
        <taxon>Hyalomminae</taxon>
        <taxon>Hyalomma</taxon>
    </lineage>
</organism>
<dbReference type="EMBL" id="CM023486">
    <property type="protein sequence ID" value="KAH6928298.1"/>
    <property type="molecule type" value="Genomic_DNA"/>
</dbReference>
<evidence type="ECO:0000313" key="1">
    <source>
        <dbReference type="EMBL" id="KAH6928298.1"/>
    </source>
</evidence>
<proteinExistence type="predicted"/>
<protein>
    <submittedName>
        <fullName evidence="1">Uncharacterized protein</fullName>
    </submittedName>
</protein>